<keyword evidence="2" id="KW-1185">Reference proteome</keyword>
<accession>A0A9P6MQ75</accession>
<evidence type="ECO:0000313" key="1">
    <source>
        <dbReference type="EMBL" id="KAG0008967.1"/>
    </source>
</evidence>
<name>A0A9P6MQ75_9FUNG</name>
<reference evidence="1" key="1">
    <citation type="journal article" date="2020" name="Fungal Divers.">
        <title>Resolving the Mortierellaceae phylogeny through synthesis of multi-gene phylogenetics and phylogenomics.</title>
        <authorList>
            <person name="Vandepol N."/>
            <person name="Liber J."/>
            <person name="Desiro A."/>
            <person name="Na H."/>
            <person name="Kennedy M."/>
            <person name="Barry K."/>
            <person name="Grigoriev I.V."/>
            <person name="Miller A.N."/>
            <person name="O'Donnell K."/>
            <person name="Stajich J.E."/>
            <person name="Bonito G."/>
        </authorList>
    </citation>
    <scope>NUCLEOTIDE SEQUENCE</scope>
    <source>
        <strain evidence="1">NRRL 2769</strain>
    </source>
</reference>
<dbReference type="OrthoDB" id="2426736at2759"/>
<dbReference type="EMBL" id="JAAAID010001729">
    <property type="protein sequence ID" value="KAG0008967.1"/>
    <property type="molecule type" value="Genomic_DNA"/>
</dbReference>
<gene>
    <name evidence="1" type="ORF">BGZ80_002866</name>
</gene>
<evidence type="ECO:0000313" key="2">
    <source>
        <dbReference type="Proteomes" id="UP000703661"/>
    </source>
</evidence>
<dbReference type="AlphaFoldDB" id="A0A9P6MQ75"/>
<protein>
    <submittedName>
        <fullName evidence="1">Uncharacterized protein</fullName>
    </submittedName>
</protein>
<dbReference type="Proteomes" id="UP000703661">
    <property type="component" value="Unassembled WGS sequence"/>
</dbReference>
<organism evidence="1 2">
    <name type="scientific">Entomortierella chlamydospora</name>
    <dbReference type="NCBI Taxonomy" id="101097"/>
    <lineage>
        <taxon>Eukaryota</taxon>
        <taxon>Fungi</taxon>
        <taxon>Fungi incertae sedis</taxon>
        <taxon>Mucoromycota</taxon>
        <taxon>Mortierellomycotina</taxon>
        <taxon>Mortierellomycetes</taxon>
        <taxon>Mortierellales</taxon>
        <taxon>Mortierellaceae</taxon>
        <taxon>Entomortierella</taxon>
    </lineage>
</organism>
<sequence>MSFPKWVYVKTKVPYMGANRDRVLPRPLKEQEVFVVVKFQIPQKLSIGGFRIFTLQRQTVDRRLKKLIADNNKLGSVELKMLRFDPSLRGENAIQHMRRDKDAPIEFNNRSFVLRGNSNIEMIEYITKVFNAYTDDYSEGAVSSESD</sequence>
<comment type="caution">
    <text evidence="1">The sequence shown here is derived from an EMBL/GenBank/DDBJ whole genome shotgun (WGS) entry which is preliminary data.</text>
</comment>
<proteinExistence type="predicted"/>